<evidence type="ECO:0000313" key="4">
    <source>
        <dbReference type="EMBL" id="MFC1853031.1"/>
    </source>
</evidence>
<sequence length="356" mass="40812">MTETTPAQDKSDAIHFKKMNCTIVSYLQRWELYQDRFLNCISNQIVEMQQQQENQISLVLEKKDKSRITINFYSFSPSKNINIKMDFDILWCWKFPIEYVPQPSGLRWIQTISAGVDQILEKRSLPEEIIITNAKGFQAEPIAEYVLGAILGHAKGLFYNVQANKDKRMKSMMPDTLNKKVLGIIGTGNIGSKIAQIARNFGLKTIGLKKHPGRRPAGFERVYLPSDATDFYKTVDYLVIAAPLTPETRNMINDRVLRLLPQGAYLVNVGRGEIIVEEDLIRAVKEGHLSGATLDVWRKKTPQPDFFDQERFLITPHFSGFSRYYAQHAATIFGQNLLRFINREPLNFVIDRSNGY</sequence>
<dbReference type="InterPro" id="IPR036291">
    <property type="entry name" value="NAD(P)-bd_dom_sf"/>
</dbReference>
<dbReference type="SUPFAM" id="SSF52283">
    <property type="entry name" value="Formate/glycerate dehydrogenase catalytic domain-like"/>
    <property type="match status" value="1"/>
</dbReference>
<dbReference type="PANTHER" id="PTHR43333">
    <property type="entry name" value="2-HACID_DH_C DOMAIN-CONTAINING PROTEIN"/>
    <property type="match status" value="1"/>
</dbReference>
<dbReference type="InterPro" id="IPR006140">
    <property type="entry name" value="D-isomer_DH_NAD-bd"/>
</dbReference>
<dbReference type="InterPro" id="IPR029753">
    <property type="entry name" value="D-isomer_DH_CS"/>
</dbReference>
<dbReference type="CDD" id="cd05300">
    <property type="entry name" value="2-Hacid_dh_1"/>
    <property type="match status" value="1"/>
</dbReference>
<evidence type="ECO:0000259" key="3">
    <source>
        <dbReference type="Pfam" id="PF02826"/>
    </source>
</evidence>
<dbReference type="PANTHER" id="PTHR43333:SF1">
    <property type="entry name" value="D-ISOMER SPECIFIC 2-HYDROXYACID DEHYDROGENASE NAD-BINDING DOMAIN-CONTAINING PROTEIN"/>
    <property type="match status" value="1"/>
</dbReference>
<reference evidence="4 5" key="1">
    <citation type="submission" date="2024-09" db="EMBL/GenBank/DDBJ databases">
        <title>Laminarin stimulates single cell rates of sulfate reduction while oxygen inhibits transcriptomic activity in coastal marine sediment.</title>
        <authorList>
            <person name="Lindsay M."/>
            <person name="Orcutt B."/>
            <person name="Emerson D."/>
            <person name="Stepanauskas R."/>
            <person name="D'Angelo T."/>
        </authorList>
    </citation>
    <scope>NUCLEOTIDE SEQUENCE [LARGE SCALE GENOMIC DNA]</scope>
    <source>
        <strain evidence="4">SAG AM-311-K15</strain>
    </source>
</reference>
<dbReference type="Gene3D" id="3.40.50.720">
    <property type="entry name" value="NAD(P)-binding Rossmann-like Domain"/>
    <property type="match status" value="2"/>
</dbReference>
<feature type="domain" description="D-isomer specific 2-hydroxyacid dehydrogenase NAD-binding" evidence="3">
    <location>
        <begin position="148"/>
        <end position="318"/>
    </location>
</feature>
<dbReference type="SUPFAM" id="SSF51735">
    <property type="entry name" value="NAD(P)-binding Rossmann-fold domains"/>
    <property type="match status" value="1"/>
</dbReference>
<dbReference type="Proteomes" id="UP001594351">
    <property type="component" value="Unassembled WGS sequence"/>
</dbReference>
<dbReference type="PROSITE" id="PS00671">
    <property type="entry name" value="D_2_HYDROXYACID_DH_3"/>
    <property type="match status" value="1"/>
</dbReference>
<protein>
    <submittedName>
        <fullName evidence="4">D-2-hydroxyacid dehydrogenase</fullName>
    </submittedName>
</protein>
<organism evidence="4 5">
    <name type="scientific">candidate division CSSED10-310 bacterium</name>
    <dbReference type="NCBI Taxonomy" id="2855610"/>
    <lineage>
        <taxon>Bacteria</taxon>
        <taxon>Bacteria division CSSED10-310</taxon>
    </lineage>
</organism>
<name>A0ABV6Z3K2_UNCC1</name>
<dbReference type="EMBL" id="JBHPBY010000407">
    <property type="protein sequence ID" value="MFC1853031.1"/>
    <property type="molecule type" value="Genomic_DNA"/>
</dbReference>
<evidence type="ECO:0000256" key="2">
    <source>
        <dbReference type="ARBA" id="ARBA00023027"/>
    </source>
</evidence>
<proteinExistence type="predicted"/>
<keyword evidence="1" id="KW-0560">Oxidoreductase</keyword>
<keyword evidence="2" id="KW-0520">NAD</keyword>
<gene>
    <name evidence="4" type="ORF">ACFL27_22770</name>
</gene>
<evidence type="ECO:0000256" key="1">
    <source>
        <dbReference type="ARBA" id="ARBA00023002"/>
    </source>
</evidence>
<comment type="caution">
    <text evidence="4">The sequence shown here is derived from an EMBL/GenBank/DDBJ whole genome shotgun (WGS) entry which is preliminary data.</text>
</comment>
<keyword evidence="5" id="KW-1185">Reference proteome</keyword>
<dbReference type="Pfam" id="PF02826">
    <property type="entry name" value="2-Hacid_dh_C"/>
    <property type="match status" value="1"/>
</dbReference>
<accession>A0ABV6Z3K2</accession>
<evidence type="ECO:0000313" key="5">
    <source>
        <dbReference type="Proteomes" id="UP001594351"/>
    </source>
</evidence>